<dbReference type="EMBL" id="CP035952">
    <property type="protein sequence ID" value="QBF26602.1"/>
    <property type="molecule type" value="Genomic_DNA"/>
</dbReference>
<gene>
    <name evidence="1" type="ORF">EXN22_13190</name>
</gene>
<dbReference type="KEGG" id="ptk:EXN22_13190"/>
<dbReference type="Proteomes" id="UP000291130">
    <property type="component" value="Chromosome"/>
</dbReference>
<proteinExistence type="predicted"/>
<evidence type="ECO:0000313" key="2">
    <source>
        <dbReference type="Proteomes" id="UP000291130"/>
    </source>
</evidence>
<sequence>MLIQLRRPLLKWLDAGLGQNEQLPRAMFGCLRGAELNKDLADAAEKHPVALFTRAILGLTGDQAGSPTPEHVCAAFRHLLEAASDRYADDSDITQDEVALQWEPLLARLQDEYAHQKGGFAA</sequence>
<protein>
    <submittedName>
        <fullName evidence="1">Uncharacterized protein</fullName>
    </submittedName>
</protein>
<dbReference type="AlphaFoldDB" id="A0A411MID1"/>
<dbReference type="RefSeq" id="WP_130264470.1">
    <property type="nucleotide sequence ID" value="NZ_CP035952.1"/>
</dbReference>
<evidence type="ECO:0000313" key="1">
    <source>
        <dbReference type="EMBL" id="QBF26602.1"/>
    </source>
</evidence>
<reference evidence="1 2" key="1">
    <citation type="submission" date="2019-02" db="EMBL/GenBank/DDBJ databases">
        <title>Complete genome sequence of Pseudomonas sp. SNU WT1 isolated from rainbow trout.</title>
        <authorList>
            <person name="Oh W.T."/>
            <person name="Park S.C."/>
        </authorList>
    </citation>
    <scope>NUCLEOTIDE SEQUENCE [LARGE SCALE GENOMIC DNA]</scope>
    <source>
        <strain evidence="1 2">SNU WT1</strain>
    </source>
</reference>
<accession>A0A411MID1</accession>
<name>A0A411MID1_9PSED</name>
<keyword evidence="2" id="KW-1185">Reference proteome</keyword>
<organism evidence="1 2">
    <name type="scientific">Pseudomonas tructae</name>
    <dbReference type="NCBI Taxonomy" id="2518644"/>
    <lineage>
        <taxon>Bacteria</taxon>
        <taxon>Pseudomonadati</taxon>
        <taxon>Pseudomonadota</taxon>
        <taxon>Gammaproteobacteria</taxon>
        <taxon>Pseudomonadales</taxon>
        <taxon>Pseudomonadaceae</taxon>
        <taxon>Pseudomonas</taxon>
    </lineage>
</organism>